<dbReference type="EMBL" id="CM047588">
    <property type="protein sequence ID" value="KAI9905732.1"/>
    <property type="molecule type" value="Genomic_DNA"/>
</dbReference>
<accession>A0ACC0VHC1</accession>
<evidence type="ECO:0000313" key="1">
    <source>
        <dbReference type="EMBL" id="KAI9905732.1"/>
    </source>
</evidence>
<reference evidence="1 2" key="1">
    <citation type="journal article" date="2022" name="bioRxiv">
        <title>The genome of the oomycete Peronosclerospora sorghi, a cosmopolitan pathogen of maize and sorghum, is inflated with dispersed pseudogenes.</title>
        <authorList>
            <person name="Fletcher K."/>
            <person name="Martin F."/>
            <person name="Isakeit T."/>
            <person name="Cavanaugh K."/>
            <person name="Magill C."/>
            <person name="Michelmore R."/>
        </authorList>
    </citation>
    <scope>NUCLEOTIDE SEQUENCE [LARGE SCALE GENOMIC DNA]</scope>
    <source>
        <strain evidence="1">P6</strain>
    </source>
</reference>
<proteinExistence type="predicted"/>
<evidence type="ECO:0000313" key="2">
    <source>
        <dbReference type="Proteomes" id="UP001163321"/>
    </source>
</evidence>
<dbReference type="Proteomes" id="UP001163321">
    <property type="component" value="Chromosome 9"/>
</dbReference>
<sequence length="75" mass="8318">MVSHAEFDEFSAERPLHASVPPSRPSSHSPDAPTLALRSTWLAIPAPPHSFLLVPFLPRLGTRLSTRFELFTDIP</sequence>
<organism evidence="1 2">
    <name type="scientific">Peronosclerospora sorghi</name>
    <dbReference type="NCBI Taxonomy" id="230839"/>
    <lineage>
        <taxon>Eukaryota</taxon>
        <taxon>Sar</taxon>
        <taxon>Stramenopiles</taxon>
        <taxon>Oomycota</taxon>
        <taxon>Peronosporomycetes</taxon>
        <taxon>Peronosporales</taxon>
        <taxon>Peronosporaceae</taxon>
        <taxon>Peronosclerospora</taxon>
    </lineage>
</organism>
<protein>
    <submittedName>
        <fullName evidence="1">Uncharacterized protein</fullName>
    </submittedName>
</protein>
<keyword evidence="2" id="KW-1185">Reference proteome</keyword>
<gene>
    <name evidence="1" type="ORF">PsorP6_013873</name>
</gene>
<name>A0ACC0VHC1_9STRA</name>
<comment type="caution">
    <text evidence="1">The sequence shown here is derived from an EMBL/GenBank/DDBJ whole genome shotgun (WGS) entry which is preliminary data.</text>
</comment>